<gene>
    <name evidence="3" type="primary">LOC105310253</name>
</gene>
<proteinExistence type="predicted"/>
<organism evidence="2 3">
    <name type="scientific">Pteropus vampyrus</name>
    <name type="common">Large flying fox</name>
    <dbReference type="NCBI Taxonomy" id="132908"/>
    <lineage>
        <taxon>Eukaryota</taxon>
        <taxon>Metazoa</taxon>
        <taxon>Chordata</taxon>
        <taxon>Craniata</taxon>
        <taxon>Vertebrata</taxon>
        <taxon>Euteleostomi</taxon>
        <taxon>Mammalia</taxon>
        <taxon>Eutheria</taxon>
        <taxon>Laurasiatheria</taxon>
        <taxon>Chiroptera</taxon>
        <taxon>Yinpterochiroptera</taxon>
        <taxon>Pteropodoidea</taxon>
        <taxon>Pteropodidae</taxon>
        <taxon>Pteropodinae</taxon>
        <taxon>Pteropus</taxon>
    </lineage>
</organism>
<dbReference type="AlphaFoldDB" id="A0A6P6C4X3"/>
<sequence>MDGKRRAGPGPGVPPKRARGGLWDEDDVLRPSQFEEELALMEEMEAEHRLQEREEEGLQPGLEGAADGQFSPTTIDARWLRPAPPPLDPQTEPLIFQQLEIDHYVGEFGGQARWVAGGTRALRVEARPGQPLWLWGGDCHRHLPRARAGPCDPDLLPGAALG</sequence>
<keyword evidence="2" id="KW-1185">Reference proteome</keyword>
<reference evidence="3" key="1">
    <citation type="submission" date="2025-08" db="UniProtKB">
        <authorList>
            <consortium name="RefSeq"/>
        </authorList>
    </citation>
    <scope>IDENTIFICATION</scope>
    <source>
        <tissue evidence="3">Kidney</tissue>
    </source>
</reference>
<dbReference type="RefSeq" id="XP_023382403.1">
    <property type="nucleotide sequence ID" value="XM_023526635.1"/>
</dbReference>
<dbReference type="OrthoDB" id="2414538at2759"/>
<dbReference type="KEGG" id="pvp:105310253"/>
<feature type="region of interest" description="Disordered" evidence="1">
    <location>
        <begin position="1"/>
        <end position="28"/>
    </location>
</feature>
<dbReference type="GeneID" id="105310253"/>
<protein>
    <submittedName>
        <fullName evidence="3">DNA polymerase delta catalytic subunit-like</fullName>
    </submittedName>
</protein>
<evidence type="ECO:0000313" key="3">
    <source>
        <dbReference type="RefSeq" id="XP_023382403.1"/>
    </source>
</evidence>
<accession>A0A6P6C4X3</accession>
<evidence type="ECO:0000256" key="1">
    <source>
        <dbReference type="SAM" id="MobiDB-lite"/>
    </source>
</evidence>
<dbReference type="Proteomes" id="UP000515202">
    <property type="component" value="Unplaced"/>
</dbReference>
<name>A0A6P6C4X3_PTEVA</name>
<evidence type="ECO:0000313" key="2">
    <source>
        <dbReference type="Proteomes" id="UP000515202"/>
    </source>
</evidence>